<name>A0A934SR60_9BURK</name>
<evidence type="ECO:0000256" key="1">
    <source>
        <dbReference type="SAM" id="MobiDB-lite"/>
    </source>
</evidence>
<evidence type="ECO:0000313" key="3">
    <source>
        <dbReference type="Proteomes" id="UP000622890"/>
    </source>
</evidence>
<gene>
    <name evidence="2" type="ORF">JJB74_05030</name>
</gene>
<proteinExistence type="predicted"/>
<dbReference type="EMBL" id="JAEPBG010000001">
    <property type="protein sequence ID" value="MBK4733969.1"/>
    <property type="molecule type" value="Genomic_DNA"/>
</dbReference>
<feature type="region of interest" description="Disordered" evidence="1">
    <location>
        <begin position="43"/>
        <end position="64"/>
    </location>
</feature>
<keyword evidence="3" id="KW-1185">Reference proteome</keyword>
<organism evidence="2 3">
    <name type="scientific">Noviherbaspirillum pedocola</name>
    <dbReference type="NCBI Taxonomy" id="2801341"/>
    <lineage>
        <taxon>Bacteria</taxon>
        <taxon>Pseudomonadati</taxon>
        <taxon>Pseudomonadota</taxon>
        <taxon>Betaproteobacteria</taxon>
        <taxon>Burkholderiales</taxon>
        <taxon>Oxalobacteraceae</taxon>
        <taxon>Noviherbaspirillum</taxon>
    </lineage>
</organism>
<dbReference type="RefSeq" id="WP_200590673.1">
    <property type="nucleotide sequence ID" value="NZ_JAEPBG010000001.1"/>
</dbReference>
<reference evidence="2" key="1">
    <citation type="submission" date="2021-01" db="EMBL/GenBank/DDBJ databases">
        <title>Genome sequence of strain Noviherbaspirillum sp. DKR-6.</title>
        <authorList>
            <person name="Chaudhary D.K."/>
        </authorList>
    </citation>
    <scope>NUCLEOTIDE SEQUENCE</scope>
    <source>
        <strain evidence="2">DKR-6</strain>
    </source>
</reference>
<evidence type="ECO:0000313" key="2">
    <source>
        <dbReference type="EMBL" id="MBK4733969.1"/>
    </source>
</evidence>
<protein>
    <submittedName>
        <fullName evidence="2">Uncharacterized protein</fullName>
    </submittedName>
</protein>
<dbReference type="AlphaFoldDB" id="A0A934SR60"/>
<dbReference type="Proteomes" id="UP000622890">
    <property type="component" value="Unassembled WGS sequence"/>
</dbReference>
<accession>A0A934SR60</accession>
<comment type="caution">
    <text evidence="2">The sequence shown here is derived from an EMBL/GenBank/DDBJ whole genome shotgun (WGS) entry which is preliminary data.</text>
</comment>
<sequence>MHAFIHGRTVETESRIYRFSSESRAQEFLRRAYREGEISASDKVAPLSKEEKRHPSVHTFLPTH</sequence>